<dbReference type="CDD" id="cd18774">
    <property type="entry name" value="PDC2_HK_sensor"/>
    <property type="match status" value="1"/>
</dbReference>
<sequence length="589" mass="64586">MKKKNSTKKAVKLSIKNKMIATACLLLIIPNLVIGLVSYNVAKNELNQKGKVILKNGVKMALQLIDAKNKEVEKGNLTLEEAQEQVKVYLLGHKRKDGTRPINKNIDLGEHGYFIVYDKEGNEVAHPTLEGKNVWDAKDKSDKEFYLVQDQIKKGINGGGYTYYSWNLPNSDKIGKKISYSEVDPNWGWIVSAGTYMMDYNKGANHILQIMIISLIVTFVIGAVVIIIFARHISNPISKISIALEEVADGNLGVSQVNVKNRDETGVLSQSFNTMLKNIKNLINTVKNSSDTVLDASKSLASIAEQTSTATDEVATTIEEIAQSTGEQAKDTENGAVQVNQLAEHIEKVTDSANNMSTIVVNTNDMSSKGINIVKTLTEKSNQNRATAEKVNQVVLEVDNSSEEINSITETISQLAEQTNLLALNAAIEAARAGEAGSGFAVVAEQIRKLAEESAQAANKVKNLITTIQEKSKTAVEVMEESKTIAQENDKAVKETSEIFNNITLGINSLLEKVEEVKKYSIEMNNKKEEIVAVIENISASSQQNSASVQQISASTEEQLASVQEVSSYAQNLKQLAEQLQQELYKFKA</sequence>
<comment type="caution">
    <text evidence="13">The sequence shown here is derived from an EMBL/GenBank/DDBJ whole genome shotgun (WGS) entry which is preliminary data.</text>
</comment>
<dbReference type="Gene3D" id="3.30.450.20">
    <property type="entry name" value="PAS domain"/>
    <property type="match status" value="1"/>
</dbReference>
<dbReference type="SMART" id="SM01049">
    <property type="entry name" value="Cache_2"/>
    <property type="match status" value="1"/>
</dbReference>
<evidence type="ECO:0000256" key="9">
    <source>
        <dbReference type="SAM" id="Coils"/>
    </source>
</evidence>
<dbReference type="GO" id="GO:0007165">
    <property type="term" value="P:signal transduction"/>
    <property type="evidence" value="ECO:0007669"/>
    <property type="project" value="UniProtKB-KW"/>
</dbReference>
<keyword evidence="14" id="KW-1185">Reference proteome</keyword>
<organism evidence="13 14">
    <name type="scientific">Caldisalinibacter kiritimatiensis</name>
    <dbReference type="NCBI Taxonomy" id="1304284"/>
    <lineage>
        <taxon>Bacteria</taxon>
        <taxon>Bacillati</taxon>
        <taxon>Bacillota</taxon>
        <taxon>Tissierellia</taxon>
        <taxon>Tissierellales</taxon>
        <taxon>Thermohalobacteraceae</taxon>
        <taxon>Caldisalinibacter</taxon>
    </lineage>
</organism>
<dbReference type="AlphaFoldDB" id="R1AWL8"/>
<dbReference type="PANTHER" id="PTHR32089">
    <property type="entry name" value="METHYL-ACCEPTING CHEMOTAXIS PROTEIN MCPB"/>
    <property type="match status" value="1"/>
</dbReference>
<evidence type="ECO:0000256" key="2">
    <source>
        <dbReference type="ARBA" id="ARBA00022475"/>
    </source>
</evidence>
<keyword evidence="5 10" id="KW-0472">Membrane</keyword>
<evidence type="ECO:0000313" key="14">
    <source>
        <dbReference type="Proteomes" id="UP000013378"/>
    </source>
</evidence>
<dbReference type="PRINTS" id="PR00260">
    <property type="entry name" value="CHEMTRNSDUCR"/>
</dbReference>
<dbReference type="Pfam" id="PF17200">
    <property type="entry name" value="sCache_2"/>
    <property type="match status" value="1"/>
</dbReference>
<evidence type="ECO:0000259" key="12">
    <source>
        <dbReference type="PROSITE" id="PS50885"/>
    </source>
</evidence>
<evidence type="ECO:0000256" key="8">
    <source>
        <dbReference type="PROSITE-ProRule" id="PRU00284"/>
    </source>
</evidence>
<dbReference type="Proteomes" id="UP000013378">
    <property type="component" value="Unassembled WGS sequence"/>
</dbReference>
<keyword evidence="3 10" id="KW-0812">Transmembrane</keyword>
<feature type="coiled-coil region" evidence="9">
    <location>
        <begin position="510"/>
        <end position="537"/>
    </location>
</feature>
<dbReference type="STRING" id="1304284.L21TH_0317"/>
<feature type="domain" description="Methyl-accepting transducer" evidence="11">
    <location>
        <begin position="303"/>
        <end position="560"/>
    </location>
</feature>
<evidence type="ECO:0000256" key="7">
    <source>
        <dbReference type="ARBA" id="ARBA00029447"/>
    </source>
</evidence>
<dbReference type="GO" id="GO:0005886">
    <property type="term" value="C:plasma membrane"/>
    <property type="evidence" value="ECO:0007669"/>
    <property type="project" value="UniProtKB-SubCell"/>
</dbReference>
<dbReference type="GO" id="GO:0004888">
    <property type="term" value="F:transmembrane signaling receptor activity"/>
    <property type="evidence" value="ECO:0007669"/>
    <property type="project" value="InterPro"/>
</dbReference>
<dbReference type="Pfam" id="PF00672">
    <property type="entry name" value="HAMP"/>
    <property type="match status" value="1"/>
</dbReference>
<dbReference type="CDD" id="cd11386">
    <property type="entry name" value="MCP_signal"/>
    <property type="match status" value="1"/>
</dbReference>
<evidence type="ECO:0000256" key="6">
    <source>
        <dbReference type="ARBA" id="ARBA00023224"/>
    </source>
</evidence>
<dbReference type="InterPro" id="IPR004090">
    <property type="entry name" value="Chemotax_Me-accpt_rcpt"/>
</dbReference>
<dbReference type="PROSITE" id="PS50885">
    <property type="entry name" value="HAMP"/>
    <property type="match status" value="1"/>
</dbReference>
<dbReference type="SUPFAM" id="SSF58104">
    <property type="entry name" value="Methyl-accepting chemotaxis protein (MCP) signaling domain"/>
    <property type="match status" value="1"/>
</dbReference>
<evidence type="ECO:0000256" key="1">
    <source>
        <dbReference type="ARBA" id="ARBA00004651"/>
    </source>
</evidence>
<keyword evidence="2" id="KW-1003">Cell membrane</keyword>
<dbReference type="InterPro" id="IPR033480">
    <property type="entry name" value="sCache_2"/>
</dbReference>
<dbReference type="SMART" id="SM00304">
    <property type="entry name" value="HAMP"/>
    <property type="match status" value="1"/>
</dbReference>
<name>R1AWL8_9FIRM</name>
<dbReference type="SMART" id="SM00283">
    <property type="entry name" value="MA"/>
    <property type="match status" value="1"/>
</dbReference>
<dbReference type="Gene3D" id="6.10.340.10">
    <property type="match status" value="1"/>
</dbReference>
<evidence type="ECO:0000256" key="5">
    <source>
        <dbReference type="ARBA" id="ARBA00023136"/>
    </source>
</evidence>
<gene>
    <name evidence="13" type="ORF">L21TH_0317</name>
</gene>
<accession>R1AWL8</accession>
<dbReference type="EMBL" id="ARZA01000047">
    <property type="protein sequence ID" value="EOD01578.1"/>
    <property type="molecule type" value="Genomic_DNA"/>
</dbReference>
<keyword evidence="9" id="KW-0175">Coiled coil</keyword>
<proteinExistence type="inferred from homology"/>
<feature type="domain" description="HAMP" evidence="12">
    <location>
        <begin position="231"/>
        <end position="284"/>
    </location>
</feature>
<comment type="subcellular location">
    <subcellularLocation>
        <location evidence="1">Cell membrane</location>
        <topology evidence="1">Multi-pass membrane protein</topology>
    </subcellularLocation>
</comment>
<keyword evidence="4 10" id="KW-1133">Transmembrane helix</keyword>
<evidence type="ECO:0000259" key="11">
    <source>
        <dbReference type="PROSITE" id="PS50111"/>
    </source>
</evidence>
<dbReference type="Pfam" id="PF00015">
    <property type="entry name" value="MCPsignal"/>
    <property type="match status" value="1"/>
</dbReference>
<dbReference type="InterPro" id="IPR004089">
    <property type="entry name" value="MCPsignal_dom"/>
</dbReference>
<dbReference type="RefSeq" id="WP_006307439.1">
    <property type="nucleotide sequence ID" value="NZ_ARZA01000047.1"/>
</dbReference>
<comment type="similarity">
    <text evidence="7">Belongs to the methyl-accepting chemotaxis (MCP) protein family.</text>
</comment>
<dbReference type="Gene3D" id="1.10.287.950">
    <property type="entry name" value="Methyl-accepting chemotaxis protein"/>
    <property type="match status" value="1"/>
</dbReference>
<dbReference type="CDD" id="cd06225">
    <property type="entry name" value="HAMP"/>
    <property type="match status" value="1"/>
</dbReference>
<keyword evidence="6 8" id="KW-0807">Transducer</keyword>
<dbReference type="PROSITE" id="PS50111">
    <property type="entry name" value="CHEMOTAXIS_TRANSDUC_2"/>
    <property type="match status" value="1"/>
</dbReference>
<protein>
    <submittedName>
        <fullName evidence="13">Methyl-accepting chemotaxis sensory transducer</fullName>
    </submittedName>
</protein>
<dbReference type="InterPro" id="IPR003660">
    <property type="entry name" value="HAMP_dom"/>
</dbReference>
<dbReference type="eggNOG" id="COG0840">
    <property type="taxonomic scope" value="Bacteria"/>
</dbReference>
<dbReference type="GO" id="GO:0006935">
    <property type="term" value="P:chemotaxis"/>
    <property type="evidence" value="ECO:0007669"/>
    <property type="project" value="InterPro"/>
</dbReference>
<dbReference type="PANTHER" id="PTHR32089:SF114">
    <property type="entry name" value="METHYL-ACCEPTING CHEMOTAXIS PROTEIN MCPB"/>
    <property type="match status" value="1"/>
</dbReference>
<dbReference type="OrthoDB" id="9810264at2"/>
<feature type="transmembrane region" description="Helical" evidence="10">
    <location>
        <begin position="207"/>
        <end position="230"/>
    </location>
</feature>
<evidence type="ECO:0000256" key="3">
    <source>
        <dbReference type="ARBA" id="ARBA00022692"/>
    </source>
</evidence>
<evidence type="ECO:0000256" key="10">
    <source>
        <dbReference type="SAM" id="Phobius"/>
    </source>
</evidence>
<reference evidence="13 14" key="1">
    <citation type="journal article" date="2015" name="Geomicrobiol. J.">
        <title>Caldisalinibacter kiritimatiensis gen. nov., sp. nov., a moderately thermohalophilic thiosulfate-reducing bacterium from a hypersaline microbial mat.</title>
        <authorList>
            <person name="Ben Hania W."/>
            <person name="Joseph M."/>
            <person name="Fiebig A."/>
            <person name="Bunk B."/>
            <person name="Klenk H.-P."/>
            <person name="Fardeau M.-L."/>
            <person name="Spring S."/>
        </authorList>
    </citation>
    <scope>NUCLEOTIDE SEQUENCE [LARGE SCALE GENOMIC DNA]</scope>
    <source>
        <strain evidence="13 14">L21-TH-D2</strain>
    </source>
</reference>
<evidence type="ECO:0000313" key="13">
    <source>
        <dbReference type="EMBL" id="EOD01578.1"/>
    </source>
</evidence>
<evidence type="ECO:0000256" key="4">
    <source>
        <dbReference type="ARBA" id="ARBA00022989"/>
    </source>
</evidence>